<proteinExistence type="predicted"/>
<keyword evidence="3" id="KW-1185">Reference proteome</keyword>
<name>A0AAV8WT36_9CUCU</name>
<dbReference type="Pfam" id="PF25273">
    <property type="entry name" value="DUF7869"/>
    <property type="match status" value="1"/>
</dbReference>
<evidence type="ECO:0000259" key="1">
    <source>
        <dbReference type="Pfam" id="PF25273"/>
    </source>
</evidence>
<gene>
    <name evidence="2" type="ORF">NQ314_017543</name>
</gene>
<sequence>MTPESISQEERHVLERDYEEHLLDADNRYELKRQDKEFGRTQDSTKIVMVDLQKCLPTPLLNNAQSFYTLKLWTLNYTVYDATEKSASCFMWDESIAGRGGNEKASCIFRYILSLSDLVQHVIIWSDNCPSQNRNQQMIMCYLLILTLKPSIKCIEHKYLLRGHTHMEVDSIHSRIERTTRNFPAFSVATPWDWQQLVRLCGPKINTIEMDTTDFKNFNLHNNSKSFFQANKKTTNGQNFLISKVVHLKFLTEEPGNLYFKTNFGQTQFDQVDFSRPSRRTSLRGTEGSLLTLIPICDTLKPISTKKYKDLQKLLLWVPKDFTNSIKIYLMQI</sequence>
<dbReference type="PANTHER" id="PTHR10773:SF19">
    <property type="match status" value="1"/>
</dbReference>
<reference evidence="2" key="1">
    <citation type="journal article" date="2023" name="Insect Mol. Biol.">
        <title>Genome sequencing provides insights into the evolution of gene families encoding plant cell wall-degrading enzymes in longhorned beetles.</title>
        <authorList>
            <person name="Shin N.R."/>
            <person name="Okamura Y."/>
            <person name="Kirsch R."/>
            <person name="Pauchet Y."/>
        </authorList>
    </citation>
    <scope>NUCLEOTIDE SEQUENCE</scope>
    <source>
        <strain evidence="2">RBIC_L_NR</strain>
    </source>
</reference>
<dbReference type="PANTHER" id="PTHR10773">
    <property type="entry name" value="DNA-DIRECTED RNA POLYMERASES I, II, AND III SUBUNIT RPABC2"/>
    <property type="match status" value="1"/>
</dbReference>
<evidence type="ECO:0000313" key="3">
    <source>
        <dbReference type="Proteomes" id="UP001162156"/>
    </source>
</evidence>
<accession>A0AAV8WT36</accession>
<evidence type="ECO:0000313" key="2">
    <source>
        <dbReference type="EMBL" id="KAJ8929753.1"/>
    </source>
</evidence>
<dbReference type="EMBL" id="JANEYF010004898">
    <property type="protein sequence ID" value="KAJ8929753.1"/>
    <property type="molecule type" value="Genomic_DNA"/>
</dbReference>
<dbReference type="Proteomes" id="UP001162156">
    <property type="component" value="Unassembled WGS sequence"/>
</dbReference>
<dbReference type="AlphaFoldDB" id="A0AAV8WT36"/>
<feature type="domain" description="DUF7869" evidence="1">
    <location>
        <begin position="89"/>
        <end position="211"/>
    </location>
</feature>
<dbReference type="InterPro" id="IPR057191">
    <property type="entry name" value="DUF7869"/>
</dbReference>
<protein>
    <recommendedName>
        <fullName evidence="1">DUF7869 domain-containing protein</fullName>
    </recommendedName>
</protein>
<organism evidence="2 3">
    <name type="scientific">Rhamnusium bicolor</name>
    <dbReference type="NCBI Taxonomy" id="1586634"/>
    <lineage>
        <taxon>Eukaryota</taxon>
        <taxon>Metazoa</taxon>
        <taxon>Ecdysozoa</taxon>
        <taxon>Arthropoda</taxon>
        <taxon>Hexapoda</taxon>
        <taxon>Insecta</taxon>
        <taxon>Pterygota</taxon>
        <taxon>Neoptera</taxon>
        <taxon>Endopterygota</taxon>
        <taxon>Coleoptera</taxon>
        <taxon>Polyphaga</taxon>
        <taxon>Cucujiformia</taxon>
        <taxon>Chrysomeloidea</taxon>
        <taxon>Cerambycidae</taxon>
        <taxon>Lepturinae</taxon>
        <taxon>Rhagiini</taxon>
        <taxon>Rhamnusium</taxon>
    </lineage>
</organism>
<comment type="caution">
    <text evidence="2">The sequence shown here is derived from an EMBL/GenBank/DDBJ whole genome shotgun (WGS) entry which is preliminary data.</text>
</comment>